<dbReference type="EMBL" id="SOML01000003">
    <property type="protein sequence ID" value="TFD97166.1"/>
    <property type="molecule type" value="Genomic_DNA"/>
</dbReference>
<keyword evidence="3 9" id="KW-0808">Transferase</keyword>
<evidence type="ECO:0000256" key="6">
    <source>
        <dbReference type="ARBA" id="ARBA00023136"/>
    </source>
</evidence>
<feature type="transmembrane region" description="Helical" evidence="7">
    <location>
        <begin position="145"/>
        <end position="163"/>
    </location>
</feature>
<keyword evidence="6 7" id="KW-0472">Membrane</keyword>
<evidence type="ECO:0000259" key="8">
    <source>
        <dbReference type="Pfam" id="PF00884"/>
    </source>
</evidence>
<reference evidence="9 10" key="1">
    <citation type="submission" date="2019-03" db="EMBL/GenBank/DDBJ databases">
        <title>San Antonio Military Medical Center submission to MRSN (WRAIR), pending publication.</title>
        <authorList>
            <person name="Blyth D.M."/>
            <person name="Mccarthy S.L."/>
            <person name="Schall S.E."/>
            <person name="Stam J.A."/>
            <person name="Ong A.C."/>
            <person name="Mcgann P.T."/>
        </authorList>
    </citation>
    <scope>NUCLEOTIDE SEQUENCE [LARGE SCALE GENOMIC DNA]</scope>
    <source>
        <strain evidence="9 10">MRSN571793</strain>
    </source>
</reference>
<dbReference type="GO" id="GO:0016776">
    <property type="term" value="F:phosphotransferase activity, phosphate group as acceptor"/>
    <property type="evidence" value="ECO:0007669"/>
    <property type="project" value="TreeGrafter"/>
</dbReference>
<dbReference type="SUPFAM" id="SSF53649">
    <property type="entry name" value="Alkaline phosphatase-like"/>
    <property type="match status" value="1"/>
</dbReference>
<evidence type="ECO:0000256" key="4">
    <source>
        <dbReference type="ARBA" id="ARBA00022692"/>
    </source>
</evidence>
<protein>
    <submittedName>
        <fullName evidence="9">Phosphoethanolamine transferase</fullName>
    </submittedName>
</protein>
<dbReference type="OrthoDB" id="9786870at2"/>
<dbReference type="InterPro" id="IPR040423">
    <property type="entry name" value="PEA_transferase"/>
</dbReference>
<dbReference type="Proteomes" id="UP000297861">
    <property type="component" value="Unassembled WGS sequence"/>
</dbReference>
<dbReference type="GO" id="GO:0005886">
    <property type="term" value="C:plasma membrane"/>
    <property type="evidence" value="ECO:0007669"/>
    <property type="project" value="UniProtKB-SubCell"/>
</dbReference>
<sequence length="538" mass="61640">MINVLGSIFLKYRFTILSFLYFGILAFWMRVGLPDSRFFFNLIYAVLNAVILQSLIILISKIPKFSWVFAFVLSLLVTADITHKLVYGTLLTLGGISSMFESNTSEAGDFFLLYIKDWLPAILLTTSIIMLSVHEARSITIRKKYIVGFLVIALSLNFASIFLSRGEGERVTAYEEFNTAPDLFIQTSMSVRIPLGVNSFISTLSYWNEMRKFREEATLPKVLMPGLSYSQKNVSPQTIFLVIGESSLRTHYSLYGYDLPTTPFLDSLNTAGNLLYYNAFSVAPITREALRMSLSFASPLDVAPFTKNENVVTMANLAGYESHWVSNQNKVGMHDSFIGLLASYAKTSKFYRFEKDDIQLLKDVSEQYDSSKKQMFFIHLKGSHIDYSDKYDRTDQDDFKEVPGREITLDYDRSIHHTDRVLSQLDHLVKSSAKDSVSSVIVYYSDHGEVINKGHGIMKKKSDQFKIPFLIIPYRQKRYISQKMEHFLDNGIFNSNSISYFMSFLLGYDIDEQLLTRSQNEALYYYHVDGRSYKIADL</sequence>
<dbReference type="PANTHER" id="PTHR30443">
    <property type="entry name" value="INNER MEMBRANE PROTEIN"/>
    <property type="match status" value="1"/>
</dbReference>
<feature type="transmembrane region" description="Helical" evidence="7">
    <location>
        <begin position="12"/>
        <end position="32"/>
    </location>
</feature>
<dbReference type="Gene3D" id="3.40.720.10">
    <property type="entry name" value="Alkaline Phosphatase, subunit A"/>
    <property type="match status" value="1"/>
</dbReference>
<comment type="subcellular location">
    <subcellularLocation>
        <location evidence="1">Cell membrane</location>
        <topology evidence="1">Multi-pass membrane protein</topology>
    </subcellularLocation>
</comment>
<feature type="transmembrane region" description="Helical" evidence="7">
    <location>
        <begin position="110"/>
        <end position="133"/>
    </location>
</feature>
<gene>
    <name evidence="9" type="ORF">E2605_05720</name>
</gene>
<evidence type="ECO:0000256" key="7">
    <source>
        <dbReference type="SAM" id="Phobius"/>
    </source>
</evidence>
<comment type="caution">
    <text evidence="9">The sequence shown here is derived from an EMBL/GenBank/DDBJ whole genome shotgun (WGS) entry which is preliminary data.</text>
</comment>
<feature type="transmembrane region" description="Helical" evidence="7">
    <location>
        <begin position="38"/>
        <end position="60"/>
    </location>
</feature>
<keyword evidence="5 7" id="KW-1133">Transmembrane helix</keyword>
<evidence type="ECO:0000313" key="9">
    <source>
        <dbReference type="EMBL" id="TFD97166.1"/>
    </source>
</evidence>
<dbReference type="InterPro" id="IPR000917">
    <property type="entry name" value="Sulfatase_N"/>
</dbReference>
<dbReference type="PANTHER" id="PTHR30443:SF2">
    <property type="entry name" value="PHOSPHOETHANOLAMINE TRANSFERASE EPTC"/>
    <property type="match status" value="1"/>
</dbReference>
<feature type="transmembrane region" description="Helical" evidence="7">
    <location>
        <begin position="67"/>
        <end position="90"/>
    </location>
</feature>
<keyword evidence="2" id="KW-1003">Cell membrane</keyword>
<dbReference type="InterPro" id="IPR058130">
    <property type="entry name" value="PEA_transf_C"/>
</dbReference>
<name>A0A4Y8L9K1_9BACT</name>
<organism evidence="9 10">
    <name type="scientific">Dysgonomonas capnocytophagoides</name>
    <dbReference type="NCBI Taxonomy" id="45254"/>
    <lineage>
        <taxon>Bacteria</taxon>
        <taxon>Pseudomonadati</taxon>
        <taxon>Bacteroidota</taxon>
        <taxon>Bacteroidia</taxon>
        <taxon>Bacteroidales</taxon>
        <taxon>Dysgonomonadaceae</taxon>
        <taxon>Dysgonomonas</taxon>
    </lineage>
</organism>
<proteinExistence type="predicted"/>
<accession>A0A4Y8L9K1</accession>
<dbReference type="InterPro" id="IPR017850">
    <property type="entry name" value="Alkaline_phosphatase_core_sf"/>
</dbReference>
<dbReference type="Pfam" id="PF00884">
    <property type="entry name" value="Sulfatase"/>
    <property type="match status" value="1"/>
</dbReference>
<dbReference type="GO" id="GO:0009244">
    <property type="term" value="P:lipopolysaccharide core region biosynthetic process"/>
    <property type="evidence" value="ECO:0007669"/>
    <property type="project" value="TreeGrafter"/>
</dbReference>
<evidence type="ECO:0000256" key="5">
    <source>
        <dbReference type="ARBA" id="ARBA00022989"/>
    </source>
</evidence>
<evidence type="ECO:0000313" key="10">
    <source>
        <dbReference type="Proteomes" id="UP000297861"/>
    </source>
</evidence>
<keyword evidence="10" id="KW-1185">Reference proteome</keyword>
<dbReference type="CDD" id="cd16017">
    <property type="entry name" value="LptA"/>
    <property type="match status" value="1"/>
</dbReference>
<dbReference type="STRING" id="1121485.GCA_000426485_01270"/>
<keyword evidence="4 7" id="KW-0812">Transmembrane</keyword>
<evidence type="ECO:0000256" key="2">
    <source>
        <dbReference type="ARBA" id="ARBA00022475"/>
    </source>
</evidence>
<evidence type="ECO:0000256" key="1">
    <source>
        <dbReference type="ARBA" id="ARBA00004651"/>
    </source>
</evidence>
<dbReference type="AlphaFoldDB" id="A0A4Y8L9K1"/>
<feature type="domain" description="Sulfatase N-terminal" evidence="8">
    <location>
        <begin position="237"/>
        <end position="478"/>
    </location>
</feature>
<evidence type="ECO:0000256" key="3">
    <source>
        <dbReference type="ARBA" id="ARBA00022679"/>
    </source>
</evidence>